<feature type="signal peptide" evidence="2">
    <location>
        <begin position="1"/>
        <end position="28"/>
    </location>
</feature>
<keyword evidence="2" id="KW-0732">Signal</keyword>
<keyword evidence="4" id="KW-1185">Reference proteome</keyword>
<accession>A0ABN2BNP2</accession>
<sequence>MKNKRHLAPVAGALLLVAGAATSVSLLAGGSATAAGNPSSAYGLELAIADNAVIDRMPAVTSTDGTLKTDSLIGLPTNPVASGGIVNASAQNGAASASVADLAVGDGLLSTIDPQGTLTGQLDTVCQQIVGQLGPVLDPVNTQVLGPLLTQLQGVLDQVGTATQGTPLNLSALGALDISNLTNGQLDGLCDVLAGKLRLVGAGAIEARCTGNTGTTTVADLKALGLPVNVDTKKANQAVKIPDVAGVPPIIELVVNRQTPNADGTFTVDALYLNVLDQIKLTVASATCGNVTSDRAPAPDDAPAPKPVKDHVPVTG</sequence>
<dbReference type="EMBL" id="BAAAOR010000040">
    <property type="protein sequence ID" value="GAA1543667.1"/>
    <property type="molecule type" value="Genomic_DNA"/>
</dbReference>
<evidence type="ECO:0000313" key="4">
    <source>
        <dbReference type="Proteomes" id="UP001500842"/>
    </source>
</evidence>
<gene>
    <name evidence="3" type="ORF">GCM10009788_52730</name>
</gene>
<feature type="chain" id="PRO_5046336909" description="Choice-of-anchor G family protein" evidence="2">
    <location>
        <begin position="29"/>
        <end position="316"/>
    </location>
</feature>
<feature type="region of interest" description="Disordered" evidence="1">
    <location>
        <begin position="294"/>
        <end position="316"/>
    </location>
</feature>
<proteinExistence type="predicted"/>
<dbReference type="RefSeq" id="WP_141007040.1">
    <property type="nucleotide sequence ID" value="NZ_BAAAOR010000040.1"/>
</dbReference>
<evidence type="ECO:0000256" key="1">
    <source>
        <dbReference type="SAM" id="MobiDB-lite"/>
    </source>
</evidence>
<reference evidence="3 4" key="1">
    <citation type="journal article" date="2019" name="Int. J. Syst. Evol. Microbiol.">
        <title>The Global Catalogue of Microorganisms (GCM) 10K type strain sequencing project: providing services to taxonomists for standard genome sequencing and annotation.</title>
        <authorList>
            <consortium name="The Broad Institute Genomics Platform"/>
            <consortium name="The Broad Institute Genome Sequencing Center for Infectious Disease"/>
            <person name="Wu L."/>
            <person name="Ma J."/>
        </authorList>
    </citation>
    <scope>NUCLEOTIDE SEQUENCE [LARGE SCALE GENOMIC DNA]</scope>
    <source>
        <strain evidence="3 4">JCM 14942</strain>
    </source>
</reference>
<feature type="compositionally biased region" description="Basic and acidic residues" evidence="1">
    <location>
        <begin position="307"/>
        <end position="316"/>
    </location>
</feature>
<evidence type="ECO:0008006" key="5">
    <source>
        <dbReference type="Google" id="ProtNLM"/>
    </source>
</evidence>
<organism evidence="3 4">
    <name type="scientific">Nocardioides humi</name>
    <dbReference type="NCBI Taxonomy" id="449461"/>
    <lineage>
        <taxon>Bacteria</taxon>
        <taxon>Bacillati</taxon>
        <taxon>Actinomycetota</taxon>
        <taxon>Actinomycetes</taxon>
        <taxon>Propionibacteriales</taxon>
        <taxon>Nocardioidaceae</taxon>
        <taxon>Nocardioides</taxon>
    </lineage>
</organism>
<name>A0ABN2BNP2_9ACTN</name>
<evidence type="ECO:0000313" key="3">
    <source>
        <dbReference type="EMBL" id="GAA1543667.1"/>
    </source>
</evidence>
<evidence type="ECO:0000256" key="2">
    <source>
        <dbReference type="SAM" id="SignalP"/>
    </source>
</evidence>
<dbReference type="Proteomes" id="UP001500842">
    <property type="component" value="Unassembled WGS sequence"/>
</dbReference>
<protein>
    <recommendedName>
        <fullName evidence="5">Choice-of-anchor G family protein</fullName>
    </recommendedName>
</protein>
<comment type="caution">
    <text evidence="3">The sequence shown here is derived from an EMBL/GenBank/DDBJ whole genome shotgun (WGS) entry which is preliminary data.</text>
</comment>